<dbReference type="GeneID" id="106805616"/>
<dbReference type="Gene3D" id="1.25.40.10">
    <property type="entry name" value="Tetratricopeptide repeat domain"/>
    <property type="match status" value="1"/>
</dbReference>
<dbReference type="InterPro" id="IPR011990">
    <property type="entry name" value="TPR-like_helical_dom_sf"/>
</dbReference>
<dbReference type="InterPro" id="IPR029262">
    <property type="entry name" value="RPOL_N"/>
</dbReference>
<evidence type="ECO:0000256" key="2">
    <source>
        <dbReference type="SAM" id="MobiDB-lite"/>
    </source>
</evidence>
<keyword evidence="4" id="KW-1185">Reference proteome</keyword>
<evidence type="ECO:0000313" key="4">
    <source>
        <dbReference type="Proteomes" id="UP000695022"/>
    </source>
</evidence>
<dbReference type="SMART" id="SM01311">
    <property type="entry name" value="RPOL_N"/>
    <property type="match status" value="1"/>
</dbReference>
<sequence>MQRRARETAEGNYARAYGRGETQCRDRKTAEGDYARAYRGGEARCWDRKTAEGDYTRERTEEERRGATHGKHDGGSPRTVTMAATATSDVHRHGQSSDAVAHDDAYPIHAASEDDAIRRAAPTKRLDLSVLGYDEFRCDEMDDSVENDLRLGEAAEERDHELPAVVELGFNNNLKVYVDACINTKMLSRAQTTVRFYQRRAIKHPKTNCKVSNVEIFNLLGHAWAKKGNIERIKEVFRMMREGGVLPNHQSYAAGLECLARQDMFDCDLGERILRQMEKNGLQVEAIFNKCVFHGSDREKVHEAILRIRPGIVFSLPKEYAGYATKLLTHLNVKQNKVWQDTPYLQLFTAAGLARQGRLQYEHEVTGVVGIESVEKRPPPDRHTLEMRKLLAENQIKWKKVLHTAFDRNTKVLSNKLSNTKAVNILPFLRVLRTEEFVDVMLQEVRTLAESSETFSAAMQTLYRGMGQRVLNRYTTRSKISSGLAAKIQKLYDEHLQYFIDPALTSSMNPREHWQKLLDATPEGPTVDVEDSAWPYNVLNGVGKFLYDIIIHEIKIDVSASRGKGPGKLPHMHATGRL</sequence>
<feature type="compositionally biased region" description="Basic and acidic residues" evidence="2">
    <location>
        <begin position="49"/>
        <end position="75"/>
    </location>
</feature>
<dbReference type="PANTHER" id="PTHR10102:SF0">
    <property type="entry name" value="DNA-DIRECTED RNA POLYMERASE, MITOCHONDRIAL"/>
    <property type="match status" value="1"/>
</dbReference>
<dbReference type="InterPro" id="IPR043502">
    <property type="entry name" value="DNA/RNA_pol_sf"/>
</dbReference>
<reference evidence="5" key="1">
    <citation type="submission" date="2025-08" db="UniProtKB">
        <authorList>
            <consortium name="RefSeq"/>
        </authorList>
    </citation>
    <scope>IDENTIFICATION</scope>
</reference>
<dbReference type="Gene3D" id="1.10.1320.10">
    <property type="entry name" value="DNA-directed RNA polymerase, N-terminal domain"/>
    <property type="match status" value="1"/>
</dbReference>
<dbReference type="InterPro" id="IPR002092">
    <property type="entry name" value="DNA-dir_Rpol_phage-type"/>
</dbReference>
<name>A0ABM1DS67_PRICU</name>
<feature type="compositionally biased region" description="Basic and acidic residues" evidence="2">
    <location>
        <begin position="22"/>
        <end position="33"/>
    </location>
</feature>
<proteinExistence type="predicted"/>
<protein>
    <submittedName>
        <fullName evidence="5">DNA-directed RNA polymerase, mitochondrial-like</fullName>
    </submittedName>
</protein>
<evidence type="ECO:0000259" key="3">
    <source>
        <dbReference type="SMART" id="SM01311"/>
    </source>
</evidence>
<gene>
    <name evidence="5" type="primary">LOC106805616</name>
</gene>
<feature type="region of interest" description="Disordered" evidence="2">
    <location>
        <begin position="49"/>
        <end position="78"/>
    </location>
</feature>
<evidence type="ECO:0000313" key="5">
    <source>
        <dbReference type="RefSeq" id="XP_014662788.1"/>
    </source>
</evidence>
<dbReference type="InterPro" id="IPR002885">
    <property type="entry name" value="PPR_rpt"/>
</dbReference>
<dbReference type="SUPFAM" id="SSF56672">
    <property type="entry name" value="DNA/RNA polymerases"/>
    <property type="match status" value="1"/>
</dbReference>
<dbReference type="PROSITE" id="PS51375">
    <property type="entry name" value="PPR"/>
    <property type="match status" value="1"/>
</dbReference>
<organism evidence="4 5">
    <name type="scientific">Priapulus caudatus</name>
    <name type="common">Priapulid worm</name>
    <dbReference type="NCBI Taxonomy" id="37621"/>
    <lineage>
        <taxon>Eukaryota</taxon>
        <taxon>Metazoa</taxon>
        <taxon>Ecdysozoa</taxon>
        <taxon>Scalidophora</taxon>
        <taxon>Priapulida</taxon>
        <taxon>Priapulimorpha</taxon>
        <taxon>Priapulimorphida</taxon>
        <taxon>Priapulidae</taxon>
        <taxon>Priapulus</taxon>
    </lineage>
</organism>
<dbReference type="InterPro" id="IPR037159">
    <property type="entry name" value="RNA_POL_N_sf"/>
</dbReference>
<feature type="region of interest" description="Disordered" evidence="2">
    <location>
        <begin position="1"/>
        <end position="33"/>
    </location>
</feature>
<accession>A0ABM1DS67</accession>
<dbReference type="Proteomes" id="UP000695022">
    <property type="component" value="Unplaced"/>
</dbReference>
<dbReference type="Pfam" id="PF14700">
    <property type="entry name" value="RPOL_N"/>
    <property type="match status" value="1"/>
</dbReference>
<feature type="domain" description="DNA-directed RNA polymerase N-terminal" evidence="3">
    <location>
        <begin position="358"/>
        <end position="577"/>
    </location>
</feature>
<evidence type="ECO:0000256" key="1">
    <source>
        <dbReference type="PROSITE-ProRule" id="PRU00708"/>
    </source>
</evidence>
<dbReference type="PANTHER" id="PTHR10102">
    <property type="entry name" value="DNA-DIRECTED RNA POLYMERASE, MITOCHONDRIAL"/>
    <property type="match status" value="1"/>
</dbReference>
<dbReference type="RefSeq" id="XP_014662788.1">
    <property type="nucleotide sequence ID" value="XM_014807302.1"/>
</dbReference>
<feature type="repeat" description="PPR" evidence="1">
    <location>
        <begin position="213"/>
        <end position="247"/>
    </location>
</feature>